<accession>A0ABR3Q710</accession>
<dbReference type="InterPro" id="IPR036864">
    <property type="entry name" value="Zn2-C6_fun-type_DNA-bd_sf"/>
</dbReference>
<keyword evidence="7" id="KW-1185">Reference proteome</keyword>
<evidence type="ECO:0000259" key="5">
    <source>
        <dbReference type="PROSITE" id="PS50048"/>
    </source>
</evidence>
<dbReference type="InterPro" id="IPR050613">
    <property type="entry name" value="Sec_Metabolite_Reg"/>
</dbReference>
<feature type="compositionally biased region" description="Low complexity" evidence="4">
    <location>
        <begin position="764"/>
        <end position="782"/>
    </location>
</feature>
<gene>
    <name evidence="6" type="ORF">Q8F55_004136</name>
</gene>
<evidence type="ECO:0000256" key="2">
    <source>
        <dbReference type="ARBA" id="ARBA00022723"/>
    </source>
</evidence>
<keyword evidence="2" id="KW-0479">Metal-binding</keyword>
<organism evidence="6 7">
    <name type="scientific">Vanrija albida</name>
    <dbReference type="NCBI Taxonomy" id="181172"/>
    <lineage>
        <taxon>Eukaryota</taxon>
        <taxon>Fungi</taxon>
        <taxon>Dikarya</taxon>
        <taxon>Basidiomycota</taxon>
        <taxon>Agaricomycotina</taxon>
        <taxon>Tremellomycetes</taxon>
        <taxon>Trichosporonales</taxon>
        <taxon>Trichosporonaceae</taxon>
        <taxon>Vanrija</taxon>
    </lineage>
</organism>
<reference evidence="6 7" key="1">
    <citation type="submission" date="2023-08" db="EMBL/GenBank/DDBJ databases">
        <title>Annotated Genome Sequence of Vanrija albida AlHP1.</title>
        <authorList>
            <person name="Herzog R."/>
        </authorList>
    </citation>
    <scope>NUCLEOTIDE SEQUENCE [LARGE SCALE GENOMIC DNA]</scope>
    <source>
        <strain evidence="6 7">AlHP1</strain>
    </source>
</reference>
<dbReference type="SMART" id="SM00906">
    <property type="entry name" value="Fungal_trans"/>
    <property type="match status" value="1"/>
</dbReference>
<comment type="subcellular location">
    <subcellularLocation>
        <location evidence="1">Nucleus</location>
    </subcellularLocation>
</comment>
<dbReference type="PANTHER" id="PTHR31001">
    <property type="entry name" value="UNCHARACTERIZED TRANSCRIPTIONAL REGULATORY PROTEIN"/>
    <property type="match status" value="1"/>
</dbReference>
<keyword evidence="3" id="KW-0539">Nucleus</keyword>
<feature type="region of interest" description="Disordered" evidence="4">
    <location>
        <begin position="764"/>
        <end position="783"/>
    </location>
</feature>
<dbReference type="EMBL" id="JBBXJM010000003">
    <property type="protein sequence ID" value="KAL1410133.1"/>
    <property type="molecule type" value="Genomic_DNA"/>
</dbReference>
<comment type="caution">
    <text evidence="6">The sequence shown here is derived from an EMBL/GenBank/DDBJ whole genome shotgun (WGS) entry which is preliminary data.</text>
</comment>
<dbReference type="Gene3D" id="4.10.240.10">
    <property type="entry name" value="Zn(2)-C6 fungal-type DNA-binding domain"/>
    <property type="match status" value="1"/>
</dbReference>
<dbReference type="GeneID" id="95985179"/>
<feature type="compositionally biased region" description="Low complexity" evidence="4">
    <location>
        <begin position="70"/>
        <end position="82"/>
    </location>
</feature>
<dbReference type="Pfam" id="PF04082">
    <property type="entry name" value="Fungal_trans"/>
    <property type="match status" value="1"/>
</dbReference>
<feature type="domain" description="Zn(2)-C6 fungal-type" evidence="5">
    <location>
        <begin position="113"/>
        <end position="144"/>
    </location>
</feature>
<name>A0ABR3Q710_9TREE</name>
<dbReference type="InterPro" id="IPR001138">
    <property type="entry name" value="Zn2Cys6_DnaBD"/>
</dbReference>
<dbReference type="InterPro" id="IPR007219">
    <property type="entry name" value="XnlR_reg_dom"/>
</dbReference>
<dbReference type="PROSITE" id="PS50048">
    <property type="entry name" value="ZN2_CY6_FUNGAL_2"/>
    <property type="match status" value="1"/>
</dbReference>
<feature type="region of interest" description="Disordered" evidence="4">
    <location>
        <begin position="1"/>
        <end position="105"/>
    </location>
</feature>
<dbReference type="SUPFAM" id="SSF57701">
    <property type="entry name" value="Zn2/Cys6 DNA-binding domain"/>
    <property type="match status" value="1"/>
</dbReference>
<evidence type="ECO:0000313" key="6">
    <source>
        <dbReference type="EMBL" id="KAL1410133.1"/>
    </source>
</evidence>
<proteinExistence type="predicted"/>
<dbReference type="SMART" id="SM00066">
    <property type="entry name" value="GAL4"/>
    <property type="match status" value="1"/>
</dbReference>
<evidence type="ECO:0000256" key="4">
    <source>
        <dbReference type="SAM" id="MobiDB-lite"/>
    </source>
</evidence>
<evidence type="ECO:0000256" key="3">
    <source>
        <dbReference type="ARBA" id="ARBA00023242"/>
    </source>
</evidence>
<evidence type="ECO:0000313" key="7">
    <source>
        <dbReference type="Proteomes" id="UP001565368"/>
    </source>
</evidence>
<dbReference type="CDD" id="cd12148">
    <property type="entry name" value="fungal_TF_MHR"/>
    <property type="match status" value="1"/>
</dbReference>
<protein>
    <recommendedName>
        <fullName evidence="5">Zn(2)-C6 fungal-type domain-containing protein</fullName>
    </recommendedName>
</protein>
<sequence length="968" mass="106274">MAAQSQPSTSQQQQQPAAAAPPTRPIVPHLQTNTAQQPVRKDSFPPNTPSALSHVSSPGAPTHSPSVKRPIAPATDAPGAARPPGPERKPTTDGRSQSIVDPATGKKKRISLSCAQCAKRKQKCNREYPCQHCLARKVPELCVQRVERIENVLSVIVRHNPGIGGYDAVREWLASTAFQRFVATAPSTPGSPSNLIPHQLHNPPLPTLLPGPRPKHADGGINLSTDEIERMDKGASSEEGDRVGKGWLGQLEGGVPESMRTDGDLNMQLDVHGTPAENLQRLITDCGVSPHKVQELIQELPPKPFADRVIDWFFRHLNQVRYPIDERLFRTSYEDLYNKTTAVDPANVRALPLVFIVLAMAVRLAPDQWAGDDHTRKISSLRMYWSSRRSILIATAIQSESLELVVTRLLSAMYLVLIHDRRLTECWSQLGASLRTAQAIGLHRDGSKLGLDPFQTEYRRRLWSHLYHADRLYSLILGRPPSISDSYTDSLPPSNVELSDYDLTNPNTPLPVSKPLSEPTTATFLILRRHLSQIIGRIVHHFQKLNEPAQYSDVQKLQEELDGFNAKLPPHFRMRDPDKSLDRQLYWLPVHRFMLLTEVLVTTIILHRPWLLRRLSSNRYQASRTACFESAKLDFQIRQDFQREVPNYWLYSVAGQFKMFNSAMIAGISAIIDPRGSDADFMRRILTTFLEQHPWSEVSQLDETTRKEVQIIHTLSRRAAQIYEDTMAPGELNAQDKDSVALLLALRQQGENYANSFSAEAAAAAGAAPTPRPPTATGSATPRAPPVASWARYMNPQHAGLSGFMPGVQPSPASSAEHEEDHSQRLLDHWLSNNATLSVGLGGGAANLDAGLYGSSYNFGAATPGVQMTPGGFPPPPPTPSGFASTPNLSSLGFMGWGGVGGTPTDDPMSAASTTLDTSVIFPPSAGLDGSVLGVANLTAGAGGDATQESSDEYWDKLIDNLIMVERQ</sequence>
<dbReference type="RefSeq" id="XP_069210077.1">
    <property type="nucleotide sequence ID" value="XM_069352659.1"/>
</dbReference>
<evidence type="ECO:0000256" key="1">
    <source>
        <dbReference type="ARBA" id="ARBA00004123"/>
    </source>
</evidence>
<feature type="compositionally biased region" description="Low complexity" evidence="4">
    <location>
        <begin position="1"/>
        <end position="21"/>
    </location>
</feature>
<dbReference type="PROSITE" id="PS00463">
    <property type="entry name" value="ZN2_CY6_FUNGAL_1"/>
    <property type="match status" value="1"/>
</dbReference>
<dbReference type="CDD" id="cd00067">
    <property type="entry name" value="GAL4"/>
    <property type="match status" value="1"/>
</dbReference>
<dbReference type="PANTHER" id="PTHR31001:SF87">
    <property type="entry name" value="COL-21"/>
    <property type="match status" value="1"/>
</dbReference>
<dbReference type="Proteomes" id="UP001565368">
    <property type="component" value="Unassembled WGS sequence"/>
</dbReference>